<feature type="domain" description="Alanine racemase N-terminal" evidence="4">
    <location>
        <begin position="11"/>
        <end position="224"/>
    </location>
</feature>
<dbReference type="AlphaFoldDB" id="A0A2S6FZX2"/>
<dbReference type="SUPFAM" id="SSF51419">
    <property type="entry name" value="PLP-binding barrel"/>
    <property type="match status" value="1"/>
</dbReference>
<evidence type="ECO:0000313" key="6">
    <source>
        <dbReference type="Proteomes" id="UP000239863"/>
    </source>
</evidence>
<sequence>MGKVYPYLEADLSKLIHNVKEIVSICDKKDIKVTAVTKVFCAYRPIVEAILEGGVNELADSRILNLKKMEDLNCKKTLLRIPMVSECYEVVKYSDMSLNSEIDTIKKLSKAAVELDKVHDILLMVDIGDLREGVLAEDAIDTVRQIITLDNINLVGLGTNVTCYGGLIPDTENLGKLISLKHDIKNIFNLDLSIISGGNSSSLYMVINDTIPKEINNLRIGESIVLGIETAYGELIPNCYKNAFILKSEIIELKYKPSVPKGNIGLNSFGEKPQFEDKGIRKRAIVALGKQDVRIEGLTPVDENISIFGASSDHLILDVTDSKEDLKVGDIVEFKLSYGTLLSAMTSPYIEKSYKDEKVYSYI</sequence>
<protein>
    <submittedName>
        <fullName evidence="5">Putative amino acid racemase</fullName>
    </submittedName>
</protein>
<evidence type="ECO:0000313" key="5">
    <source>
        <dbReference type="EMBL" id="PPK49149.1"/>
    </source>
</evidence>
<evidence type="ECO:0000259" key="4">
    <source>
        <dbReference type="Pfam" id="PF01168"/>
    </source>
</evidence>
<comment type="caution">
    <text evidence="5">The sequence shown here is derived from an EMBL/GenBank/DDBJ whole genome shotgun (WGS) entry which is preliminary data.</text>
</comment>
<proteinExistence type="predicted"/>
<dbReference type="Pfam" id="PF01168">
    <property type="entry name" value="Ala_racemase_N"/>
    <property type="match status" value="1"/>
</dbReference>
<dbReference type="PANTHER" id="PTHR30511">
    <property type="entry name" value="ALANINE RACEMASE"/>
    <property type="match status" value="1"/>
</dbReference>
<dbReference type="NCBIfam" id="NF040742">
    <property type="entry name" value="racem_Orr"/>
    <property type="match status" value="1"/>
</dbReference>
<dbReference type="InterPro" id="IPR000821">
    <property type="entry name" value="Ala_racemase"/>
</dbReference>
<dbReference type="OrthoDB" id="504078at2"/>
<evidence type="ECO:0000256" key="1">
    <source>
        <dbReference type="ARBA" id="ARBA00001933"/>
    </source>
</evidence>
<dbReference type="STRING" id="37659.GCA_000703125_01658"/>
<gene>
    <name evidence="5" type="ORF">BD821_10262</name>
</gene>
<keyword evidence="3" id="KW-0413">Isomerase</keyword>
<dbReference type="Proteomes" id="UP000239863">
    <property type="component" value="Unassembled WGS sequence"/>
</dbReference>
<keyword evidence="2" id="KW-0663">Pyridoxal phosphate</keyword>
<dbReference type="GO" id="GO:0008784">
    <property type="term" value="F:alanine racemase activity"/>
    <property type="evidence" value="ECO:0007669"/>
    <property type="project" value="TreeGrafter"/>
</dbReference>
<dbReference type="RefSeq" id="WP_104409174.1">
    <property type="nucleotide sequence ID" value="NZ_PTIS01000002.1"/>
</dbReference>
<dbReference type="GO" id="GO:0005829">
    <property type="term" value="C:cytosol"/>
    <property type="evidence" value="ECO:0007669"/>
    <property type="project" value="TreeGrafter"/>
</dbReference>
<comment type="cofactor">
    <cofactor evidence="1">
        <name>pyridoxal 5'-phosphate</name>
        <dbReference type="ChEBI" id="CHEBI:597326"/>
    </cofactor>
</comment>
<dbReference type="InterPro" id="IPR029066">
    <property type="entry name" value="PLP-binding_barrel"/>
</dbReference>
<dbReference type="EMBL" id="PTIS01000002">
    <property type="protein sequence ID" value="PPK49149.1"/>
    <property type="molecule type" value="Genomic_DNA"/>
</dbReference>
<dbReference type="CDD" id="cd06815">
    <property type="entry name" value="PLPDE_III_AR_like_1"/>
    <property type="match status" value="1"/>
</dbReference>
<evidence type="ECO:0000256" key="2">
    <source>
        <dbReference type="ARBA" id="ARBA00022898"/>
    </source>
</evidence>
<dbReference type="GO" id="GO:0030170">
    <property type="term" value="F:pyridoxal phosphate binding"/>
    <property type="evidence" value="ECO:0007669"/>
    <property type="project" value="TreeGrafter"/>
</dbReference>
<dbReference type="InterPro" id="IPR001608">
    <property type="entry name" value="Ala_racemase_N"/>
</dbReference>
<dbReference type="Gene3D" id="3.20.20.10">
    <property type="entry name" value="Alanine racemase"/>
    <property type="match status" value="1"/>
</dbReference>
<reference evidence="5 6" key="1">
    <citation type="submission" date="2018-02" db="EMBL/GenBank/DDBJ databases">
        <title>Genomic Encyclopedia of Archaeal and Bacterial Type Strains, Phase II (KMG-II): from individual species to whole genera.</title>
        <authorList>
            <person name="Goeker M."/>
        </authorList>
    </citation>
    <scope>NUCLEOTIDE SEQUENCE [LARGE SCALE GENOMIC DNA]</scope>
    <source>
        <strain evidence="5 6">DSM 15099</strain>
    </source>
</reference>
<accession>A0A2S6FZX2</accession>
<organism evidence="5 6">
    <name type="scientific">Clostridium algidicarnis DSM 15099</name>
    <dbReference type="NCBI Taxonomy" id="1121295"/>
    <lineage>
        <taxon>Bacteria</taxon>
        <taxon>Bacillati</taxon>
        <taxon>Bacillota</taxon>
        <taxon>Clostridia</taxon>
        <taxon>Eubacteriales</taxon>
        <taxon>Clostridiaceae</taxon>
        <taxon>Clostridium</taxon>
    </lineage>
</organism>
<dbReference type="PANTHER" id="PTHR30511:SF3">
    <property type="entry name" value="LYSINE RACEMASE"/>
    <property type="match status" value="1"/>
</dbReference>
<evidence type="ECO:0000256" key="3">
    <source>
        <dbReference type="ARBA" id="ARBA00023235"/>
    </source>
</evidence>
<name>A0A2S6FZX2_9CLOT</name>